<protein>
    <submittedName>
        <fullName evidence="2">Uncharacterized protein</fullName>
    </submittedName>
</protein>
<keyword evidence="1" id="KW-0812">Transmembrane</keyword>
<comment type="caution">
    <text evidence="2">The sequence shown here is derived from an EMBL/GenBank/DDBJ whole genome shotgun (WGS) entry which is preliminary data.</text>
</comment>
<keyword evidence="1" id="KW-0472">Membrane</keyword>
<feature type="transmembrane region" description="Helical" evidence="1">
    <location>
        <begin position="42"/>
        <end position="61"/>
    </location>
</feature>
<accession>A0A562SWL2</accession>
<evidence type="ECO:0000313" key="3">
    <source>
        <dbReference type="Proteomes" id="UP000316167"/>
    </source>
</evidence>
<name>A0A562SWL2_9BACT</name>
<sequence length="63" mass="7247">MGDKHLAFLMPMMIGGFVYWAFNGFKGKYNEELAEEKQNRNFWTGYLLLAIVAIAVVLFLLSK</sequence>
<dbReference type="RefSeq" id="WP_144884209.1">
    <property type="nucleotide sequence ID" value="NZ_VLLE01000002.1"/>
</dbReference>
<organism evidence="2 3">
    <name type="scientific">Lacibacter cauensis</name>
    <dbReference type="NCBI Taxonomy" id="510947"/>
    <lineage>
        <taxon>Bacteria</taxon>
        <taxon>Pseudomonadati</taxon>
        <taxon>Bacteroidota</taxon>
        <taxon>Chitinophagia</taxon>
        <taxon>Chitinophagales</taxon>
        <taxon>Chitinophagaceae</taxon>
        <taxon>Lacibacter</taxon>
    </lineage>
</organism>
<evidence type="ECO:0000313" key="2">
    <source>
        <dbReference type="EMBL" id="TWI85374.1"/>
    </source>
</evidence>
<dbReference type="EMBL" id="VLLE01000002">
    <property type="protein sequence ID" value="TWI85374.1"/>
    <property type="molecule type" value="Genomic_DNA"/>
</dbReference>
<gene>
    <name evidence="2" type="ORF">IQ13_0535</name>
</gene>
<reference evidence="2 3" key="1">
    <citation type="journal article" date="2015" name="Stand. Genomic Sci.">
        <title>Genomic Encyclopedia of Bacterial and Archaeal Type Strains, Phase III: the genomes of soil and plant-associated and newly described type strains.</title>
        <authorList>
            <person name="Whitman W.B."/>
            <person name="Woyke T."/>
            <person name="Klenk H.P."/>
            <person name="Zhou Y."/>
            <person name="Lilburn T.G."/>
            <person name="Beck B.J."/>
            <person name="De Vos P."/>
            <person name="Vandamme P."/>
            <person name="Eisen J.A."/>
            <person name="Garrity G."/>
            <person name="Hugenholtz P."/>
            <person name="Kyrpides N.C."/>
        </authorList>
    </citation>
    <scope>NUCLEOTIDE SEQUENCE [LARGE SCALE GENOMIC DNA]</scope>
    <source>
        <strain evidence="2 3">CGMCC 1.7271</strain>
    </source>
</reference>
<dbReference type="AlphaFoldDB" id="A0A562SWL2"/>
<evidence type="ECO:0000256" key="1">
    <source>
        <dbReference type="SAM" id="Phobius"/>
    </source>
</evidence>
<proteinExistence type="predicted"/>
<dbReference type="Proteomes" id="UP000316167">
    <property type="component" value="Unassembled WGS sequence"/>
</dbReference>
<keyword evidence="3" id="KW-1185">Reference proteome</keyword>
<feature type="transmembrane region" description="Helical" evidence="1">
    <location>
        <begin position="5"/>
        <end position="22"/>
    </location>
</feature>
<dbReference type="OrthoDB" id="1376526at2"/>
<keyword evidence="1" id="KW-1133">Transmembrane helix</keyword>